<dbReference type="SUPFAM" id="SSF52540">
    <property type="entry name" value="P-loop containing nucleoside triphosphate hydrolases"/>
    <property type="match status" value="1"/>
</dbReference>
<evidence type="ECO:0000313" key="2">
    <source>
        <dbReference type="EMBL" id="QSZ27747.1"/>
    </source>
</evidence>
<dbReference type="InterPro" id="IPR027417">
    <property type="entry name" value="P-loop_NTPase"/>
</dbReference>
<dbReference type="EMBL" id="CP060096">
    <property type="protein sequence ID" value="QSZ27747.1"/>
    <property type="molecule type" value="Genomic_DNA"/>
</dbReference>
<protein>
    <submittedName>
        <fullName evidence="2">Sigma 54-interacting transcriptional regulator</fullName>
    </submittedName>
</protein>
<dbReference type="Proteomes" id="UP000671913">
    <property type="component" value="Chromosome"/>
</dbReference>
<organism evidence="2 3">
    <name type="scientific">Aceticella autotrophica</name>
    <dbReference type="NCBI Taxonomy" id="2755338"/>
    <lineage>
        <taxon>Bacteria</taxon>
        <taxon>Bacillati</taxon>
        <taxon>Bacillota</taxon>
        <taxon>Clostridia</taxon>
        <taxon>Thermoanaerobacterales</taxon>
        <taxon>Thermoanaerobacteraceae</taxon>
        <taxon>Aceticella</taxon>
    </lineage>
</organism>
<keyword evidence="3" id="KW-1185">Reference proteome</keyword>
<dbReference type="InterPro" id="IPR050238">
    <property type="entry name" value="DNA_Rep/Repair_Clamp_Loader"/>
</dbReference>
<dbReference type="AlphaFoldDB" id="A0A975GB34"/>
<dbReference type="GO" id="GO:0006355">
    <property type="term" value="P:regulation of DNA-templated transcription"/>
    <property type="evidence" value="ECO:0007669"/>
    <property type="project" value="InterPro"/>
</dbReference>
<dbReference type="Pfam" id="PF00158">
    <property type="entry name" value="Sigma54_activat"/>
    <property type="match status" value="1"/>
</dbReference>
<evidence type="ECO:0000313" key="3">
    <source>
        <dbReference type="Proteomes" id="UP000671913"/>
    </source>
</evidence>
<dbReference type="Gene3D" id="3.40.50.300">
    <property type="entry name" value="P-loop containing nucleotide triphosphate hydrolases"/>
    <property type="match status" value="1"/>
</dbReference>
<dbReference type="PANTHER" id="PTHR11669:SF8">
    <property type="entry name" value="DNA POLYMERASE III SUBUNIT DELTA"/>
    <property type="match status" value="1"/>
</dbReference>
<dbReference type="GO" id="GO:0005524">
    <property type="term" value="F:ATP binding"/>
    <property type="evidence" value="ECO:0007669"/>
    <property type="project" value="InterPro"/>
</dbReference>
<dbReference type="PANTHER" id="PTHR11669">
    <property type="entry name" value="REPLICATION FACTOR C / DNA POLYMERASE III GAMMA-TAU SUBUNIT"/>
    <property type="match status" value="1"/>
</dbReference>
<dbReference type="RefSeq" id="WP_284680458.1">
    <property type="nucleotide sequence ID" value="NZ_CP060096.1"/>
</dbReference>
<dbReference type="InterPro" id="IPR002078">
    <property type="entry name" value="Sigma_54_int"/>
</dbReference>
<gene>
    <name evidence="2" type="ORF">ACETAC_02275</name>
</gene>
<accession>A0A975GB34</accession>
<dbReference type="KEGG" id="aaut:ACETAC_02275"/>
<name>A0A975GB34_9THEO</name>
<sequence length="293" mass="33271">MEHNLTTDKFQYLQKIRQERLSEPFLEKIRPQTIDDIIGQEEACISIENALSSDRPKNIILLGPDGVGKKDAAMVIFKKIISKDSSIFFNSKSKFIEYVPGVKYEEDYIGDPLFGAVYIPKKDGAFKIPRLKIGAVSHANKGILFINKLCKLDINLLNKLADVMEQKKVYIDIKYKDKKIPWHIYNIFKNGFPADFCLVAAINDENKIPVKLRRMCDFINFRELTIEEIMKISQNAAKKALFNLDFDAGLTIAKNAKSGSDAVKLIQRGAIMALKAGRINITIEDIEIIKNKL</sequence>
<evidence type="ECO:0000259" key="1">
    <source>
        <dbReference type="Pfam" id="PF00158"/>
    </source>
</evidence>
<reference evidence="2" key="1">
    <citation type="submission" date="2020-08" db="EMBL/GenBank/DDBJ databases">
        <title>Genomic insights into the carbon and energy metabolism of the first obligate autotrophic acetogenic bacterium Aceticella autotrophica gen. nov., sp. nov.</title>
        <authorList>
            <person name="Toshchakov S.V."/>
            <person name="Elcheninov A.G."/>
            <person name="Kublanov I.V."/>
            <person name="Frolov E.N."/>
            <person name="Lebedinsky A.V."/>
        </authorList>
    </citation>
    <scope>NUCLEOTIDE SEQUENCE</scope>
    <source>
        <strain evidence="2">3443-3Ac</strain>
    </source>
</reference>
<dbReference type="GO" id="GO:0006261">
    <property type="term" value="P:DNA-templated DNA replication"/>
    <property type="evidence" value="ECO:0007669"/>
    <property type="project" value="TreeGrafter"/>
</dbReference>
<feature type="domain" description="Sigma-54 factor interaction" evidence="1">
    <location>
        <begin position="53"/>
        <end position="169"/>
    </location>
</feature>
<proteinExistence type="predicted"/>